<dbReference type="PROSITE" id="PS00455">
    <property type="entry name" value="AMP_BINDING"/>
    <property type="match status" value="1"/>
</dbReference>
<dbReference type="EMBL" id="JAYMYS010000007">
    <property type="protein sequence ID" value="KAK7387605.1"/>
    <property type="molecule type" value="Genomic_DNA"/>
</dbReference>
<dbReference type="Proteomes" id="UP001386955">
    <property type="component" value="Unassembled WGS sequence"/>
</dbReference>
<dbReference type="Gene3D" id="3.40.50.980">
    <property type="match status" value="1"/>
</dbReference>
<dbReference type="Pfam" id="PF00501">
    <property type="entry name" value="AMP-binding"/>
    <property type="match status" value="1"/>
</dbReference>
<evidence type="ECO:0000313" key="3">
    <source>
        <dbReference type="Proteomes" id="UP001386955"/>
    </source>
</evidence>
<dbReference type="SUPFAM" id="SSF56801">
    <property type="entry name" value="Acetyl-CoA synthetase-like"/>
    <property type="match status" value="1"/>
</dbReference>
<dbReference type="PANTHER" id="PTHR43813">
    <property type="entry name" value="ACYL-ACTIVATING ENZYME 16, CHLOROPLASTIC-RELATED"/>
    <property type="match status" value="1"/>
</dbReference>
<dbReference type="InterPro" id="IPR052987">
    <property type="entry name" value="Chloroplast_AMP-bd_Enzymes"/>
</dbReference>
<accession>A0AAN9S2R9</accession>
<dbReference type="GO" id="GO:0030497">
    <property type="term" value="P:fatty acid elongation"/>
    <property type="evidence" value="ECO:0007669"/>
    <property type="project" value="TreeGrafter"/>
</dbReference>
<name>A0AAN9S2R9_PSOTE</name>
<dbReference type="GO" id="GO:0008922">
    <property type="term" value="F:long-chain fatty acid [acyl-carrier-protein] ligase activity"/>
    <property type="evidence" value="ECO:0007669"/>
    <property type="project" value="TreeGrafter"/>
</dbReference>
<dbReference type="Gene3D" id="2.30.38.10">
    <property type="entry name" value="Luciferase, Domain 3"/>
    <property type="match status" value="1"/>
</dbReference>
<evidence type="ECO:0000259" key="1">
    <source>
        <dbReference type="Pfam" id="PF00501"/>
    </source>
</evidence>
<reference evidence="2 3" key="1">
    <citation type="submission" date="2024-01" db="EMBL/GenBank/DDBJ databases">
        <title>The genomes of 5 underutilized Papilionoideae crops provide insights into root nodulation and disease resistanc.</title>
        <authorList>
            <person name="Jiang F."/>
        </authorList>
    </citation>
    <scope>NUCLEOTIDE SEQUENCE [LARGE SCALE GENOMIC DNA]</scope>
    <source>
        <strain evidence="2">DUOXIRENSHENG_FW03</strain>
        <tissue evidence="2">Leaves</tissue>
    </source>
</reference>
<proteinExistence type="predicted"/>
<evidence type="ECO:0000313" key="2">
    <source>
        <dbReference type="EMBL" id="KAK7387605.1"/>
    </source>
</evidence>
<dbReference type="InterPro" id="IPR045851">
    <property type="entry name" value="AMP-bd_C_sf"/>
</dbReference>
<dbReference type="PANTHER" id="PTHR43813:SF4">
    <property type="entry name" value="LONG-CHAIN-FATTY-ACID COA LIGASE (AMP-FORMING)"/>
    <property type="match status" value="1"/>
</dbReference>
<dbReference type="GO" id="GO:0009507">
    <property type="term" value="C:chloroplast"/>
    <property type="evidence" value="ECO:0007669"/>
    <property type="project" value="TreeGrafter"/>
</dbReference>
<organism evidence="2 3">
    <name type="scientific">Psophocarpus tetragonolobus</name>
    <name type="common">Winged bean</name>
    <name type="synonym">Dolichos tetragonolobus</name>
    <dbReference type="NCBI Taxonomy" id="3891"/>
    <lineage>
        <taxon>Eukaryota</taxon>
        <taxon>Viridiplantae</taxon>
        <taxon>Streptophyta</taxon>
        <taxon>Embryophyta</taxon>
        <taxon>Tracheophyta</taxon>
        <taxon>Spermatophyta</taxon>
        <taxon>Magnoliopsida</taxon>
        <taxon>eudicotyledons</taxon>
        <taxon>Gunneridae</taxon>
        <taxon>Pentapetalae</taxon>
        <taxon>rosids</taxon>
        <taxon>fabids</taxon>
        <taxon>Fabales</taxon>
        <taxon>Fabaceae</taxon>
        <taxon>Papilionoideae</taxon>
        <taxon>50 kb inversion clade</taxon>
        <taxon>NPAAA clade</taxon>
        <taxon>indigoferoid/millettioid clade</taxon>
        <taxon>Phaseoleae</taxon>
        <taxon>Psophocarpus</taxon>
    </lineage>
</organism>
<protein>
    <recommendedName>
        <fullName evidence="1">AMP-dependent synthetase/ligase domain-containing protein</fullName>
    </recommendedName>
</protein>
<dbReference type="InterPro" id="IPR042099">
    <property type="entry name" value="ANL_N_sf"/>
</dbReference>
<dbReference type="Pfam" id="PF23562">
    <property type="entry name" value="AMP-binding_C_3"/>
    <property type="match status" value="1"/>
</dbReference>
<gene>
    <name evidence="2" type="ORF">VNO78_28521</name>
</gene>
<dbReference type="AlphaFoldDB" id="A0AAN9S2R9"/>
<feature type="domain" description="AMP-dependent synthetase/ligase" evidence="1">
    <location>
        <begin position="84"/>
        <end position="539"/>
    </location>
</feature>
<dbReference type="Gene3D" id="3.30.300.30">
    <property type="match status" value="1"/>
</dbReference>
<keyword evidence="3" id="KW-1185">Reference proteome</keyword>
<dbReference type="InterPro" id="IPR000873">
    <property type="entry name" value="AMP-dep_synth/lig_dom"/>
</dbReference>
<comment type="caution">
    <text evidence="2">The sequence shown here is derived from an EMBL/GenBank/DDBJ whole genome shotgun (WGS) entry which is preliminary data.</text>
</comment>
<dbReference type="InterPro" id="IPR020845">
    <property type="entry name" value="AMP-binding_CS"/>
</dbReference>
<sequence length="718" mass="80359">MSAIPISSSYAPTFSYSARALPFFVARYNFARINLHRPVFCQFESESEKPLIRRCSPFLESSLLSGNGAAASDEWKAVPDIWRSSAEKYGNKVALIDPYRDPPSTMTYKQLEDAILDFAEGLRVIGISPTEKLALFADNSCRWLVADQGMMACGAINVVRGSRSSIEELLQIYNHSESVALAVDNPEMFNRIAKRFYLKASMRFIILLWGEKSSLVGEVDKEVPVFTFKEVICLGQESRRVLFDSLDKGGHYVYEEIKSDDIATLVYTSGTTGNPKGVMLTHQNLLHQVKNLWDIVPAEVGDRFLSMLPSWHAYERACEYFIFSCGVEQVYTTVRNLKDDLRRYQPHYLISVPLVYETLYSGIQKQISTSSLVRKLVALTFIRVSLRYMECKRIYEGKCLTKDQKPPSYLHSMLDWLWARVIGTILFPVHLLAKILVYNKIHSAIGISKAGISGGGSLSSHVDRFFEAIGVNVQNGYGLTETSPVVAARRLSCNVIGSVGHPIKHTEFKVVNSETDEVLPPGSKGILKVRGPQLMKGYYKNPSATNQVLDRDGWLNTGDIGWIVPHHSTGRSHNSSGVIVVDGRAKDTIVLSTGENVEPGQLEEAAMRSSLIHQIVVIGQDKRRLGAIIVPNKEEVLKAAREFSIVDSNCSDVSQEKVTSLIYKELRTWTSESPFQIGPILLVNDSFTIDNGQMTPTMKIRRDKVVAQYADQIENLYK</sequence>
<dbReference type="Gene3D" id="3.40.50.12780">
    <property type="entry name" value="N-terminal domain of ligase-like"/>
    <property type="match status" value="1"/>
</dbReference>